<dbReference type="SUPFAM" id="SSF53335">
    <property type="entry name" value="S-adenosyl-L-methionine-dependent methyltransferases"/>
    <property type="match status" value="1"/>
</dbReference>
<proteinExistence type="predicted"/>
<name>A0A9X1LG78_9FLAO</name>
<dbReference type="Pfam" id="PF13489">
    <property type="entry name" value="Methyltransf_23"/>
    <property type="match status" value="1"/>
</dbReference>
<dbReference type="EMBL" id="JAJBZG010000001">
    <property type="protein sequence ID" value="MCB7479740.1"/>
    <property type="molecule type" value="Genomic_DNA"/>
</dbReference>
<dbReference type="InterPro" id="IPR029063">
    <property type="entry name" value="SAM-dependent_MTases_sf"/>
</dbReference>
<dbReference type="AlphaFoldDB" id="A0A9X1LG78"/>
<dbReference type="CDD" id="cd02440">
    <property type="entry name" value="AdoMet_MTases"/>
    <property type="match status" value="1"/>
</dbReference>
<evidence type="ECO:0000313" key="1">
    <source>
        <dbReference type="EMBL" id="MCB7479740.1"/>
    </source>
</evidence>
<comment type="caution">
    <text evidence="1">The sequence shown here is derived from an EMBL/GenBank/DDBJ whole genome shotgun (WGS) entry which is preliminary data.</text>
</comment>
<dbReference type="Gene3D" id="3.40.50.150">
    <property type="entry name" value="Vaccinia Virus protein VP39"/>
    <property type="match status" value="1"/>
</dbReference>
<reference evidence="1" key="1">
    <citation type="submission" date="2021-10" db="EMBL/GenBank/DDBJ databases">
        <title>Gramella sp. ASW11-100T, isolated from marine sediment.</title>
        <authorList>
            <person name="Xia C."/>
        </authorList>
    </citation>
    <scope>NUCLEOTIDE SEQUENCE</scope>
    <source>
        <strain evidence="1">ASW11-100</strain>
    </source>
</reference>
<dbReference type="GO" id="GO:0032259">
    <property type="term" value="P:methylation"/>
    <property type="evidence" value="ECO:0007669"/>
    <property type="project" value="UniProtKB-KW"/>
</dbReference>
<sequence>MPCSLCNRATRNFEIIKEREYVQCTGCKAILLSPQHHLSPQAEKYRYILHNNDVNDPGYIHFVNPLVQQIKSDFSLVDKGLDFGCGTGPVIASELEKSGFQLELYDPYFKPNKKVLKGSFDFIICCEVMEHFQNPLKEFKLLRSLLKSSGKLYCKTSVWDEAIDFHNWHYKDDLTHVIFYNKETLNWIKEHLNFSSLEIQEEFIIFCA</sequence>
<keyword evidence="1" id="KW-0489">Methyltransferase</keyword>
<keyword evidence="1" id="KW-0808">Transferase</keyword>
<organism evidence="1 2">
    <name type="scientific">Christiangramia sediminis</name>
    <dbReference type="NCBI Taxonomy" id="2881336"/>
    <lineage>
        <taxon>Bacteria</taxon>
        <taxon>Pseudomonadati</taxon>
        <taxon>Bacteroidota</taxon>
        <taxon>Flavobacteriia</taxon>
        <taxon>Flavobacteriales</taxon>
        <taxon>Flavobacteriaceae</taxon>
        <taxon>Christiangramia</taxon>
    </lineage>
</organism>
<dbReference type="Proteomes" id="UP001139414">
    <property type="component" value="Unassembled WGS sequence"/>
</dbReference>
<protein>
    <submittedName>
        <fullName evidence="1">Class I SAM-dependent methyltransferase</fullName>
    </submittedName>
</protein>
<keyword evidence="2" id="KW-1185">Reference proteome</keyword>
<dbReference type="GO" id="GO:0008168">
    <property type="term" value="F:methyltransferase activity"/>
    <property type="evidence" value="ECO:0007669"/>
    <property type="project" value="UniProtKB-KW"/>
</dbReference>
<accession>A0A9X1LG78</accession>
<dbReference type="RefSeq" id="WP_229337046.1">
    <property type="nucleotide sequence ID" value="NZ_JAJBZG010000001.1"/>
</dbReference>
<gene>
    <name evidence="1" type="ORF">LGQ90_00555</name>
</gene>
<evidence type="ECO:0000313" key="2">
    <source>
        <dbReference type="Proteomes" id="UP001139414"/>
    </source>
</evidence>